<comment type="similarity">
    <text evidence="1 5">Belongs to the HAD-like hydrolase superfamily. NagD family.</text>
</comment>
<dbReference type="GO" id="GO:0005737">
    <property type="term" value="C:cytoplasm"/>
    <property type="evidence" value="ECO:0007669"/>
    <property type="project" value="TreeGrafter"/>
</dbReference>
<keyword evidence="3" id="KW-0378">Hydrolase</keyword>
<dbReference type="SFLD" id="SFLDG01139">
    <property type="entry name" value="C2.A:_Pyridoxal_Phosphate_Phos"/>
    <property type="match status" value="1"/>
</dbReference>
<accession>A0A0R2JC06</accession>
<evidence type="ECO:0000256" key="1">
    <source>
        <dbReference type="ARBA" id="ARBA00006696"/>
    </source>
</evidence>
<sequence length="257" mass="28066">MTKYQEYFIDLDGTIYQGTKSFPSGKRFIERLQATGQKFMFVTNNSTKTPEDVVKNLAEGHDIHVDVSQVYTSAMATADYIKRALPSAQKILTVGEQGLDAALQKLGFQIVTQGDADVVVVGLDRQVQYDDLMNATLAIQHGAEFVVTNIDTNLPSEKGFIPGAGAVVAAVQTAVQKMPHVVGKPYPTIMEGALQRADLTSDQVLMVGDNYQTDIKAGIGVKMDTLLVYTGVSTPQQVQQETIQPTYTINSLDEWEV</sequence>
<dbReference type="InterPro" id="IPR023214">
    <property type="entry name" value="HAD_sf"/>
</dbReference>
<evidence type="ECO:0000313" key="9">
    <source>
        <dbReference type="EMBL" id="KRN74811.1"/>
    </source>
</evidence>
<feature type="binding site" evidence="8">
    <location>
        <position position="12"/>
    </location>
    <ligand>
        <name>Mg(2+)</name>
        <dbReference type="ChEBI" id="CHEBI:18420"/>
    </ligand>
</feature>
<keyword evidence="4 5" id="KW-0460">Magnesium</keyword>
<evidence type="ECO:0000256" key="8">
    <source>
        <dbReference type="PIRSR" id="PIRSR000915-3"/>
    </source>
</evidence>
<dbReference type="OrthoDB" id="9810449at2"/>
<feature type="binding site" evidence="8">
    <location>
        <position position="10"/>
    </location>
    <ligand>
        <name>Mg(2+)</name>
        <dbReference type="ChEBI" id="CHEBI:18420"/>
    </ligand>
</feature>
<keyword evidence="10" id="KW-1185">Reference proteome</keyword>
<dbReference type="InterPro" id="IPR006354">
    <property type="entry name" value="HAD-SF_hydro_IIA_hyp1"/>
</dbReference>
<feature type="binding site" evidence="7">
    <location>
        <position position="184"/>
    </location>
    <ligand>
        <name>substrate</name>
    </ligand>
</feature>
<gene>
    <name evidence="9" type="ORF">IV73_GL001088</name>
</gene>
<dbReference type="PIRSF" id="PIRSF000915">
    <property type="entry name" value="PGP-type_phosphatase"/>
    <property type="match status" value="1"/>
</dbReference>
<dbReference type="SFLD" id="SFLDS00003">
    <property type="entry name" value="Haloacid_Dehalogenase"/>
    <property type="match status" value="1"/>
</dbReference>
<dbReference type="NCBIfam" id="TIGR01457">
    <property type="entry name" value="HAD-SF-IIA-hyp2"/>
    <property type="match status" value="1"/>
</dbReference>
<dbReference type="PANTHER" id="PTHR19288:SF46">
    <property type="entry name" value="HALOACID DEHALOGENASE-LIKE HYDROLASE DOMAIN-CONTAINING PROTEIN 2"/>
    <property type="match status" value="1"/>
</dbReference>
<feature type="active site" description="Nucleophile" evidence="6">
    <location>
        <position position="10"/>
    </location>
</feature>
<keyword evidence="2 5" id="KW-0479">Metal-binding</keyword>
<dbReference type="NCBIfam" id="TIGR01460">
    <property type="entry name" value="HAD-SF-IIA"/>
    <property type="match status" value="1"/>
</dbReference>
<dbReference type="SUPFAM" id="SSF56784">
    <property type="entry name" value="HAD-like"/>
    <property type="match status" value="1"/>
</dbReference>
<dbReference type="RefSeq" id="WP_057755914.1">
    <property type="nucleotide sequence ID" value="NZ_JQBP01000005.1"/>
</dbReference>
<dbReference type="Pfam" id="PF13242">
    <property type="entry name" value="Hydrolase_like"/>
    <property type="match status" value="1"/>
</dbReference>
<feature type="active site" description="Proton donor" evidence="6">
    <location>
        <position position="12"/>
    </location>
</feature>
<evidence type="ECO:0000256" key="7">
    <source>
        <dbReference type="PIRSR" id="PIRSR000915-2"/>
    </source>
</evidence>
<evidence type="ECO:0000256" key="5">
    <source>
        <dbReference type="PIRNR" id="PIRNR000915"/>
    </source>
</evidence>
<dbReference type="InterPro" id="IPR006357">
    <property type="entry name" value="HAD-SF_hydro_IIA"/>
</dbReference>
<dbReference type="EMBL" id="JQBP01000005">
    <property type="protein sequence ID" value="KRN74811.1"/>
    <property type="molecule type" value="Genomic_DNA"/>
</dbReference>
<dbReference type="EC" id="3.1.3.-" evidence="5"/>
<organism evidence="9 10">
    <name type="scientific">Weissella kandleri</name>
    <dbReference type="NCBI Taxonomy" id="1616"/>
    <lineage>
        <taxon>Bacteria</taxon>
        <taxon>Bacillati</taxon>
        <taxon>Bacillota</taxon>
        <taxon>Bacilli</taxon>
        <taxon>Lactobacillales</taxon>
        <taxon>Lactobacillaceae</taxon>
        <taxon>Weissella</taxon>
    </lineage>
</organism>
<dbReference type="AlphaFoldDB" id="A0A0R2JC06"/>
<dbReference type="PATRIC" id="fig|1616.3.peg.1117"/>
<protein>
    <recommendedName>
        <fullName evidence="5">Acid sugar phosphatase</fullName>
        <ecNumber evidence="5">3.1.3.-</ecNumber>
    </recommendedName>
</protein>
<dbReference type="STRING" id="1616.IV73_GL001088"/>
<dbReference type="Gene3D" id="3.40.50.1000">
    <property type="entry name" value="HAD superfamily/HAD-like"/>
    <property type="match status" value="2"/>
</dbReference>
<dbReference type="GO" id="GO:0046872">
    <property type="term" value="F:metal ion binding"/>
    <property type="evidence" value="ECO:0007669"/>
    <property type="project" value="UniProtKB-KW"/>
</dbReference>
<comment type="function">
    <text evidence="5">Catalyzes the dephosphorylation of 2-6 carbon acid sugars in vitro.</text>
</comment>
<dbReference type="Proteomes" id="UP000051655">
    <property type="component" value="Unassembled WGS sequence"/>
</dbReference>
<evidence type="ECO:0000256" key="2">
    <source>
        <dbReference type="ARBA" id="ARBA00022723"/>
    </source>
</evidence>
<feature type="binding site" evidence="8">
    <location>
        <position position="209"/>
    </location>
    <ligand>
        <name>Mg(2+)</name>
        <dbReference type="ChEBI" id="CHEBI:18420"/>
    </ligand>
</feature>
<dbReference type="PANTHER" id="PTHR19288">
    <property type="entry name" value="4-NITROPHENYLPHOSPHATASE-RELATED"/>
    <property type="match status" value="1"/>
</dbReference>
<evidence type="ECO:0000256" key="4">
    <source>
        <dbReference type="ARBA" id="ARBA00022842"/>
    </source>
</evidence>
<dbReference type="InterPro" id="IPR036412">
    <property type="entry name" value="HAD-like_sf"/>
</dbReference>
<proteinExistence type="inferred from homology"/>
<evidence type="ECO:0000313" key="10">
    <source>
        <dbReference type="Proteomes" id="UP000051655"/>
    </source>
</evidence>
<dbReference type="Pfam" id="PF13344">
    <property type="entry name" value="Hydrolase_6"/>
    <property type="match status" value="1"/>
</dbReference>
<reference evidence="9 10" key="1">
    <citation type="journal article" date="2015" name="Genome Announc.">
        <title>Expanding the biotechnology potential of lactobacilli through comparative genomics of 213 strains and associated genera.</title>
        <authorList>
            <person name="Sun Z."/>
            <person name="Harris H.M."/>
            <person name="McCann A."/>
            <person name="Guo C."/>
            <person name="Argimon S."/>
            <person name="Zhang W."/>
            <person name="Yang X."/>
            <person name="Jeffery I.B."/>
            <person name="Cooney J.C."/>
            <person name="Kagawa T.F."/>
            <person name="Liu W."/>
            <person name="Song Y."/>
            <person name="Salvetti E."/>
            <person name="Wrobel A."/>
            <person name="Rasinkangas P."/>
            <person name="Parkhill J."/>
            <person name="Rea M.C."/>
            <person name="O'Sullivan O."/>
            <person name="Ritari J."/>
            <person name="Douillard F.P."/>
            <person name="Paul Ross R."/>
            <person name="Yang R."/>
            <person name="Briner A.E."/>
            <person name="Felis G.E."/>
            <person name="de Vos W.M."/>
            <person name="Barrangou R."/>
            <person name="Klaenhammer T.R."/>
            <person name="Caufield P.W."/>
            <person name="Cui Y."/>
            <person name="Zhang H."/>
            <person name="O'Toole P.W."/>
        </authorList>
    </citation>
    <scope>NUCLEOTIDE SEQUENCE [LARGE SCALE GENOMIC DNA]</scope>
    <source>
        <strain evidence="9 10">DSM 20593</strain>
    </source>
</reference>
<evidence type="ECO:0000256" key="3">
    <source>
        <dbReference type="ARBA" id="ARBA00022801"/>
    </source>
</evidence>
<comment type="cofactor">
    <cofactor evidence="8">
        <name>Mg(2+)</name>
        <dbReference type="ChEBI" id="CHEBI:18420"/>
    </cofactor>
    <text evidence="8">Divalent metal ions. Mg(2+) is the most effective.</text>
</comment>
<dbReference type="GO" id="GO:0016791">
    <property type="term" value="F:phosphatase activity"/>
    <property type="evidence" value="ECO:0007669"/>
    <property type="project" value="TreeGrafter"/>
</dbReference>
<comment type="caution">
    <text evidence="9">The sequence shown here is derived from an EMBL/GenBank/DDBJ whole genome shotgun (WGS) entry which is preliminary data.</text>
</comment>
<evidence type="ECO:0000256" key="6">
    <source>
        <dbReference type="PIRSR" id="PIRSR000915-1"/>
    </source>
</evidence>
<name>A0A0R2JC06_9LACO</name>